<dbReference type="PANTHER" id="PTHR31996:SF2">
    <property type="entry name" value="COILED-COIL DOMAIN-CONTAINING PROTEIN 115"/>
    <property type="match status" value="1"/>
</dbReference>
<evidence type="ECO:0000256" key="1">
    <source>
        <dbReference type="ARBA" id="ARBA00093634"/>
    </source>
</evidence>
<gene>
    <name evidence="3" type="ORF">ATANTOWER_004568</name>
</gene>
<dbReference type="Pfam" id="PF21730">
    <property type="entry name" value="Vma22_CCDC115"/>
    <property type="match status" value="1"/>
</dbReference>
<evidence type="ECO:0000313" key="4">
    <source>
        <dbReference type="Proteomes" id="UP001345963"/>
    </source>
</evidence>
<protein>
    <recommendedName>
        <fullName evidence="1">Vacuolar ATPase assembly protein VMA22</fullName>
    </recommendedName>
</protein>
<feature type="compositionally biased region" description="Basic and acidic residues" evidence="2">
    <location>
        <begin position="88"/>
        <end position="99"/>
    </location>
</feature>
<dbReference type="Gene3D" id="1.10.287.3240">
    <property type="match status" value="1"/>
</dbReference>
<proteinExistence type="predicted"/>
<dbReference type="InterPro" id="IPR040357">
    <property type="entry name" value="Vma22/CCDC115"/>
</dbReference>
<accession>A0ABU7BWC1</accession>
<sequence>MVVSEGDESCLLLDEKLLRFMDQLELLEEKRNALNSLIEQGWFSISKARYSMGNKQVSTLQFANEMKPLVSVHVRTLEDDEVEICTERSSQKCNDKSIKDPTSIEDIGPQEKGIRQRKKPKHNNTEKKASEDKGSEKVPEVNPVGKRDHNPHQDPLKWFGILVPQSLKQAQSSFKQVVDLSAEIAGLQIAVLNTRKELKDDLRNHDRSAGANLNASAGSKQKEADVPSANES</sequence>
<feature type="region of interest" description="Disordered" evidence="2">
    <location>
        <begin position="202"/>
        <end position="232"/>
    </location>
</feature>
<evidence type="ECO:0000256" key="2">
    <source>
        <dbReference type="SAM" id="MobiDB-lite"/>
    </source>
</evidence>
<organism evidence="3 4">
    <name type="scientific">Ataeniobius toweri</name>
    <dbReference type="NCBI Taxonomy" id="208326"/>
    <lineage>
        <taxon>Eukaryota</taxon>
        <taxon>Metazoa</taxon>
        <taxon>Chordata</taxon>
        <taxon>Craniata</taxon>
        <taxon>Vertebrata</taxon>
        <taxon>Euteleostomi</taxon>
        <taxon>Actinopterygii</taxon>
        <taxon>Neopterygii</taxon>
        <taxon>Teleostei</taxon>
        <taxon>Neoteleostei</taxon>
        <taxon>Acanthomorphata</taxon>
        <taxon>Ovalentaria</taxon>
        <taxon>Atherinomorphae</taxon>
        <taxon>Cyprinodontiformes</taxon>
        <taxon>Goodeidae</taxon>
        <taxon>Ataeniobius</taxon>
    </lineage>
</organism>
<feature type="compositionally biased region" description="Low complexity" evidence="2">
    <location>
        <begin position="209"/>
        <end position="219"/>
    </location>
</feature>
<evidence type="ECO:0000313" key="3">
    <source>
        <dbReference type="EMBL" id="MED6253840.1"/>
    </source>
</evidence>
<feature type="compositionally biased region" description="Basic and acidic residues" evidence="2">
    <location>
        <begin position="123"/>
        <end position="152"/>
    </location>
</feature>
<reference evidence="3 4" key="1">
    <citation type="submission" date="2021-07" db="EMBL/GenBank/DDBJ databases">
        <authorList>
            <person name="Palmer J.M."/>
        </authorList>
    </citation>
    <scope>NUCLEOTIDE SEQUENCE [LARGE SCALE GENOMIC DNA]</scope>
    <source>
        <strain evidence="3 4">AT_MEX2019</strain>
        <tissue evidence="3">Muscle</tissue>
    </source>
</reference>
<feature type="region of interest" description="Disordered" evidence="2">
    <location>
        <begin position="88"/>
        <end position="152"/>
    </location>
</feature>
<name>A0ABU7BWC1_9TELE</name>
<dbReference type="Proteomes" id="UP001345963">
    <property type="component" value="Unassembled WGS sequence"/>
</dbReference>
<keyword evidence="4" id="KW-1185">Reference proteome</keyword>
<dbReference type="PANTHER" id="PTHR31996">
    <property type="entry name" value="COILED-COIL DOMAIN-CONTAINING PROTEIN 115"/>
    <property type="match status" value="1"/>
</dbReference>
<comment type="caution">
    <text evidence="3">The sequence shown here is derived from an EMBL/GenBank/DDBJ whole genome shotgun (WGS) entry which is preliminary data.</text>
</comment>
<dbReference type="EMBL" id="JAHUTI010068992">
    <property type="protein sequence ID" value="MED6253840.1"/>
    <property type="molecule type" value="Genomic_DNA"/>
</dbReference>